<evidence type="ECO:0000313" key="4">
    <source>
        <dbReference type="Proteomes" id="UP000002698"/>
    </source>
</evidence>
<gene>
    <name evidence="2" type="ordered locus">NP_3324A</name>
    <name evidence="3" type="ordered locus">NP_7048A</name>
</gene>
<protein>
    <submittedName>
        <fullName evidence="3">Uncharacterized protein</fullName>
    </submittedName>
</protein>
<proteinExistence type="predicted"/>
<dbReference type="KEGG" id="nph:NP_7048A"/>
<organism evidence="3 4">
    <name type="scientific">Natronomonas pharaonis (strain ATCC 35678 / DSM 2160 / CIP 103997 / JCM 8858 / NBRC 14720 / NCIMB 2260 / Gabara)</name>
    <name type="common">Halobacterium pharaonis</name>
    <dbReference type="NCBI Taxonomy" id="348780"/>
    <lineage>
        <taxon>Archaea</taxon>
        <taxon>Methanobacteriati</taxon>
        <taxon>Methanobacteriota</taxon>
        <taxon>Stenosarchaea group</taxon>
        <taxon>Halobacteria</taxon>
        <taxon>Halobacteriales</taxon>
        <taxon>Natronomonadaceae</taxon>
        <taxon>Natronomonas</taxon>
    </lineage>
</organism>
<dbReference type="EMBL" id="CR936257">
    <property type="protein sequence ID" value="CAI49753.1"/>
    <property type="molecule type" value="Genomic_DNA"/>
</dbReference>
<keyword evidence="4" id="KW-1185">Reference proteome</keyword>
<feature type="transmembrane region" description="Helical" evidence="1">
    <location>
        <begin position="52"/>
        <end position="68"/>
    </location>
</feature>
<keyword evidence="1" id="KW-0472">Membrane</keyword>
<dbReference type="KEGG" id="nph:NP_3324A"/>
<dbReference type="EnsemblBacteria" id="CAI50940">
    <property type="protein sequence ID" value="CAI50940"/>
    <property type="gene ID" value="NP_7048A"/>
</dbReference>
<dbReference type="HOGENOM" id="CLU_2748303_0_0_2"/>
<dbReference type="EMBL" id="CR936259">
    <property type="protein sequence ID" value="CAI50940.1"/>
    <property type="molecule type" value="Genomic_DNA"/>
</dbReference>
<evidence type="ECO:0000313" key="3">
    <source>
        <dbReference type="EMBL" id="CAI50940.1"/>
    </source>
</evidence>
<evidence type="ECO:0000256" key="1">
    <source>
        <dbReference type="SAM" id="Phobius"/>
    </source>
</evidence>
<keyword evidence="3" id="KW-0614">Plasmid</keyword>
<dbReference type="AlphaFoldDB" id="Q3ILT0"/>
<dbReference type="Proteomes" id="UP000002698">
    <property type="component" value="Plasmid PL23"/>
</dbReference>
<name>Q3ILT0_NATPD</name>
<evidence type="ECO:0000313" key="2">
    <source>
        <dbReference type="EMBL" id="CAI49753.1"/>
    </source>
</evidence>
<sequence>MFETVVPKLRKWVRLLAFFGGLAAVGFGIYSILVEPLFLVPGPAEPTRGIEAELLLIVGGFMWCLLVTKI</sequence>
<dbReference type="EnsemblBacteria" id="CAI49753">
    <property type="protein sequence ID" value="CAI49753"/>
    <property type="gene ID" value="NP_3324A"/>
</dbReference>
<accession>Q3ILT0</accession>
<dbReference type="GeneID" id="3703484"/>
<dbReference type="RefSeq" id="WP_011323374.1">
    <property type="nucleotide sequence ID" value="NC_007426.1"/>
</dbReference>
<reference evidence="3 4" key="1">
    <citation type="journal article" date="2005" name="Genome Res.">
        <title>Living with two extremes: conclusions from the genome sequence of Natronomonas pharaonis.</title>
        <authorList>
            <person name="Falb M."/>
            <person name="Pfeiffer F."/>
            <person name="Palm P."/>
            <person name="Rodewald K."/>
            <person name="Hickmann V."/>
            <person name="Tittor J."/>
            <person name="Oesterhelt D."/>
        </authorList>
    </citation>
    <scope>NUCLEOTIDE SEQUENCE [LARGE SCALE GENOMIC DNA]</scope>
    <source>
        <strain evidence="4">ATCC 35678 / DSM 2160 / CIP 103997 / JCM 8858 / NBRC 14720 / NCIMB 2260 / Gabara</strain>
        <strain evidence="3">Gabara</strain>
        <plasmid evidence="3">PL23</plasmid>
    </source>
</reference>
<feature type="transmembrane region" description="Helical" evidence="1">
    <location>
        <begin position="12"/>
        <end position="32"/>
    </location>
</feature>
<dbReference type="Proteomes" id="UP000002698">
    <property type="component" value="Chromosome"/>
</dbReference>
<keyword evidence="1" id="KW-1133">Transmembrane helix</keyword>
<dbReference type="STRING" id="348780.NP_3324A"/>
<geneLocation type="plasmid" evidence="3 4">
    <name>PL23</name>
</geneLocation>
<keyword evidence="1" id="KW-0812">Transmembrane</keyword>